<organism evidence="1 2">
    <name type="scientific">Marinoscillum luteum</name>
    <dbReference type="NCBI Taxonomy" id="861051"/>
    <lineage>
        <taxon>Bacteria</taxon>
        <taxon>Pseudomonadati</taxon>
        <taxon>Bacteroidota</taxon>
        <taxon>Cytophagia</taxon>
        <taxon>Cytophagales</taxon>
        <taxon>Reichenbachiellaceae</taxon>
        <taxon>Marinoscillum</taxon>
    </lineage>
</organism>
<dbReference type="EMBL" id="JBIPKE010000015">
    <property type="protein sequence ID" value="MFH6983510.1"/>
    <property type="molecule type" value="Genomic_DNA"/>
</dbReference>
<comment type="caution">
    <text evidence="1">The sequence shown here is derived from an EMBL/GenBank/DDBJ whole genome shotgun (WGS) entry which is preliminary data.</text>
</comment>
<gene>
    <name evidence="1" type="ORF">ACHKAR_08680</name>
</gene>
<dbReference type="Pfam" id="PF13715">
    <property type="entry name" value="CarbopepD_reg_2"/>
    <property type="match status" value="1"/>
</dbReference>
<name>A0ABW7N907_9BACT</name>
<dbReference type="InterPro" id="IPR008969">
    <property type="entry name" value="CarboxyPept-like_regulatory"/>
</dbReference>
<evidence type="ECO:0000313" key="2">
    <source>
        <dbReference type="Proteomes" id="UP001610063"/>
    </source>
</evidence>
<sequence length="479" mass="55273">MGNSISGQVLDAETHLPLPFASISVMDSQLGTISNSEGYFVLSSESILGTDTLLFSYMGYETFKRAVQDFEKSPLVYLRPVEINLDAVTVYSRQLTGREIIGQVRENYPKNHPERSEMRRMFYHKFERTPFPEDNQIHVKHSDFVGMDKATIEGLLKMLPDEFTEYQDAVLSFYNDEDKHKLVPVEAISLEEDAMQDLEAILEKKLGAFFEDIEKSKGNQEIYYKFRTGVFAMKADTNPDEDTGALEPHADSLHYRVPTTQLDGEVSFLLKDYGSLKSDNWEFITKPNRYDYRMKEVTVFNGELVYQVAFTPRERGLFEGTLYVSTESFAILQLDFAYAPGKTSENIHLLGFGHSMNSKQGRVIFEKGKEGYFVKYIHAKQHETASIARDFTIMKKQKRFLIDKELNEIKLEASLTFEIHSDWELLILDRKPLEANEFEIVKQPAVVRFRKEYSNAPDLWDNRTVIAPSAELTKYTRKE</sequence>
<dbReference type="RefSeq" id="WP_395417070.1">
    <property type="nucleotide sequence ID" value="NZ_JBIPKE010000015.1"/>
</dbReference>
<reference evidence="1 2" key="1">
    <citation type="journal article" date="2013" name="Int. J. Syst. Evol. Microbiol.">
        <title>Marinoscillum luteum sp. nov., isolated from marine sediment.</title>
        <authorList>
            <person name="Cha I.T."/>
            <person name="Park S.J."/>
            <person name="Kim S.J."/>
            <person name="Kim J.G."/>
            <person name="Jung M.Y."/>
            <person name="Shin K.S."/>
            <person name="Kwon K.K."/>
            <person name="Yang S.H."/>
            <person name="Seo Y.S."/>
            <person name="Rhee S.K."/>
        </authorList>
    </citation>
    <scope>NUCLEOTIDE SEQUENCE [LARGE SCALE GENOMIC DNA]</scope>
    <source>
        <strain evidence="1 2">KCTC 23939</strain>
    </source>
</reference>
<proteinExistence type="predicted"/>
<keyword evidence="2" id="KW-1185">Reference proteome</keyword>
<dbReference type="SUPFAM" id="SSF49464">
    <property type="entry name" value="Carboxypeptidase regulatory domain-like"/>
    <property type="match status" value="1"/>
</dbReference>
<accession>A0ABW7N907</accession>
<evidence type="ECO:0000313" key="1">
    <source>
        <dbReference type="EMBL" id="MFH6983510.1"/>
    </source>
</evidence>
<dbReference type="Gene3D" id="2.60.40.1120">
    <property type="entry name" value="Carboxypeptidase-like, regulatory domain"/>
    <property type="match status" value="1"/>
</dbReference>
<dbReference type="Proteomes" id="UP001610063">
    <property type="component" value="Unassembled WGS sequence"/>
</dbReference>
<protein>
    <submittedName>
        <fullName evidence="1">Carboxypeptidase-like regulatory domain-containing protein</fullName>
    </submittedName>
</protein>